<name>A0A0U5CAD2_ASPCI</name>
<dbReference type="OMA" id="WCESKAT"/>
<keyword evidence="1" id="KW-0812">Transmembrane</keyword>
<keyword evidence="1" id="KW-1133">Transmembrane helix</keyword>
<keyword evidence="1" id="KW-0472">Membrane</keyword>
<evidence type="ECO:0000256" key="1">
    <source>
        <dbReference type="SAM" id="Phobius"/>
    </source>
</evidence>
<feature type="transmembrane region" description="Helical" evidence="1">
    <location>
        <begin position="151"/>
        <end position="170"/>
    </location>
</feature>
<proteinExistence type="predicted"/>
<accession>A0A0U5CAD2</accession>
<reference evidence="3" key="1">
    <citation type="journal article" date="2016" name="Genome Announc.">
        <title>Draft genome sequences of fungus Aspergillus calidoustus.</title>
        <authorList>
            <person name="Horn F."/>
            <person name="Linde J."/>
            <person name="Mattern D.J."/>
            <person name="Walther G."/>
            <person name="Guthke R."/>
            <person name="Scherlach K."/>
            <person name="Martin K."/>
            <person name="Brakhage A.A."/>
            <person name="Petzke L."/>
            <person name="Valiante V."/>
        </authorList>
    </citation>
    <scope>NUCLEOTIDE SEQUENCE [LARGE SCALE GENOMIC DNA]</scope>
    <source>
        <strain evidence="3">SF006504</strain>
    </source>
</reference>
<feature type="transmembrane region" description="Helical" evidence="1">
    <location>
        <begin position="55"/>
        <end position="76"/>
    </location>
</feature>
<gene>
    <name evidence="2" type="ORF">ASPCAL07233</name>
</gene>
<sequence length="180" mass="19748">MDDSKTVKERVEGWCESKATELTHVSISGGLTAAVLTQLFAWPQTQDAIPEFSRICWYSGLVLVITAVTLATQQNIALTRARASPRGWAYLRSILSADGEKIDSTDQSPSRIQLYMWQVPVMMLNFSNMLLVLGILVLVLRNESTSTKFSVGAVAVIAGVNYLGSMLALYHNAVYADKSD</sequence>
<feature type="transmembrane region" description="Helical" evidence="1">
    <location>
        <begin position="115"/>
        <end position="139"/>
    </location>
</feature>
<dbReference type="Proteomes" id="UP000054771">
    <property type="component" value="Unassembled WGS sequence"/>
</dbReference>
<dbReference type="EMBL" id="CDMC01000005">
    <property type="protein sequence ID" value="CEL06124.1"/>
    <property type="molecule type" value="Genomic_DNA"/>
</dbReference>
<keyword evidence="3" id="KW-1185">Reference proteome</keyword>
<evidence type="ECO:0000313" key="2">
    <source>
        <dbReference type="EMBL" id="CEL06124.1"/>
    </source>
</evidence>
<organism evidence="2 3">
    <name type="scientific">Aspergillus calidoustus</name>
    <dbReference type="NCBI Taxonomy" id="454130"/>
    <lineage>
        <taxon>Eukaryota</taxon>
        <taxon>Fungi</taxon>
        <taxon>Dikarya</taxon>
        <taxon>Ascomycota</taxon>
        <taxon>Pezizomycotina</taxon>
        <taxon>Eurotiomycetes</taxon>
        <taxon>Eurotiomycetidae</taxon>
        <taxon>Eurotiales</taxon>
        <taxon>Aspergillaceae</taxon>
        <taxon>Aspergillus</taxon>
        <taxon>Aspergillus subgen. Nidulantes</taxon>
    </lineage>
</organism>
<dbReference type="STRING" id="454130.A0A0U5CAD2"/>
<dbReference type="AlphaFoldDB" id="A0A0U5CAD2"/>
<dbReference type="OrthoDB" id="2150604at2759"/>
<evidence type="ECO:0000313" key="3">
    <source>
        <dbReference type="Proteomes" id="UP000054771"/>
    </source>
</evidence>
<protein>
    <submittedName>
        <fullName evidence="2">Uncharacterized protein</fullName>
    </submittedName>
</protein>